<sequence>MANTSNKALWHIFSSVKQVSDLVQLQLVYQTPFLIPYAQTLEHSTYQPRFLAMAIDLGNCFPTHQYAQPKKYKEFIHTVARLCPPIVRIAVGLKALSSSFYRNLLDLHQQGYLQQLQSLSDFSYPEAHVSEMNYYCLAVAMKASLTRVSIAKNPSSKLFGDHQSEMNMREHLKAFPRLKQLDASYKGEGFLYGADVFIAKCIAPTVSIHAYLTDFGDFRLLPFDLNTVKRQP</sequence>
<gene>
    <name evidence="1" type="primary">DLD2</name>
    <name evidence="1" type="ORF">ATC70_000451</name>
</gene>
<keyword evidence="1" id="KW-0560">Oxidoreductase</keyword>
<name>A0AAN7DLB2_9FUNG</name>
<proteinExistence type="predicted"/>
<dbReference type="AlphaFoldDB" id="A0AAN7DLB2"/>
<reference evidence="1 2" key="1">
    <citation type="submission" date="2022-11" db="EMBL/GenBank/DDBJ databases">
        <title>Mucor velutinosus strain NIH1002 WGS.</title>
        <authorList>
            <person name="Subramanian P."/>
            <person name="Mullikin J.C."/>
            <person name="Segre J.A."/>
            <person name="Zelazny A.M."/>
        </authorList>
    </citation>
    <scope>NUCLEOTIDE SEQUENCE [LARGE SCALE GENOMIC DNA]</scope>
    <source>
        <strain evidence="1 2">NIH1002</strain>
    </source>
</reference>
<evidence type="ECO:0000313" key="2">
    <source>
        <dbReference type="Proteomes" id="UP001304243"/>
    </source>
</evidence>
<dbReference type="Proteomes" id="UP001304243">
    <property type="component" value="Unassembled WGS sequence"/>
</dbReference>
<protein>
    <submittedName>
        <fullName evidence="1">D-lactate ferricytochrome c oxidoreductase</fullName>
        <ecNumber evidence="1">1.1.99.40</ecNumber>
    </submittedName>
</protein>
<dbReference type="EMBL" id="JASEJX010000013">
    <property type="protein sequence ID" value="KAK4517121.1"/>
    <property type="molecule type" value="Genomic_DNA"/>
</dbReference>
<dbReference type="GO" id="GO:0016491">
    <property type="term" value="F:oxidoreductase activity"/>
    <property type="evidence" value="ECO:0007669"/>
    <property type="project" value="UniProtKB-KW"/>
</dbReference>
<dbReference type="GeneID" id="89944153"/>
<dbReference type="RefSeq" id="XP_064683787.1">
    <property type="nucleotide sequence ID" value="XM_064819867.1"/>
</dbReference>
<organism evidence="1 2">
    <name type="scientific">Mucor velutinosus</name>
    <dbReference type="NCBI Taxonomy" id="708070"/>
    <lineage>
        <taxon>Eukaryota</taxon>
        <taxon>Fungi</taxon>
        <taxon>Fungi incertae sedis</taxon>
        <taxon>Mucoromycota</taxon>
        <taxon>Mucoromycotina</taxon>
        <taxon>Mucoromycetes</taxon>
        <taxon>Mucorales</taxon>
        <taxon>Mucorineae</taxon>
        <taxon>Mucoraceae</taxon>
        <taxon>Mucor</taxon>
    </lineage>
</organism>
<accession>A0AAN7DLB2</accession>
<evidence type="ECO:0000313" key="1">
    <source>
        <dbReference type="EMBL" id="KAK4517121.1"/>
    </source>
</evidence>
<comment type="caution">
    <text evidence="1">The sequence shown here is derived from an EMBL/GenBank/DDBJ whole genome shotgun (WGS) entry which is preliminary data.</text>
</comment>
<keyword evidence="2" id="KW-1185">Reference proteome</keyword>
<dbReference type="EC" id="1.1.99.40" evidence="1"/>